<keyword evidence="3" id="KW-1185">Reference proteome</keyword>
<name>A0ABP9HZG7_9ACTN</name>
<comment type="caution">
    <text evidence="2">The sequence shown here is derived from an EMBL/GenBank/DDBJ whole genome shotgun (WGS) entry which is preliminary data.</text>
</comment>
<accession>A0ABP9HZG7</accession>
<proteinExistence type="predicted"/>
<feature type="region of interest" description="Disordered" evidence="1">
    <location>
        <begin position="57"/>
        <end position="86"/>
    </location>
</feature>
<evidence type="ECO:0000313" key="3">
    <source>
        <dbReference type="Proteomes" id="UP001500466"/>
    </source>
</evidence>
<organism evidence="2 3">
    <name type="scientific">Yinghuangia aomiensis</name>
    <dbReference type="NCBI Taxonomy" id="676205"/>
    <lineage>
        <taxon>Bacteria</taxon>
        <taxon>Bacillati</taxon>
        <taxon>Actinomycetota</taxon>
        <taxon>Actinomycetes</taxon>
        <taxon>Kitasatosporales</taxon>
        <taxon>Streptomycetaceae</taxon>
        <taxon>Yinghuangia</taxon>
    </lineage>
</organism>
<dbReference type="EMBL" id="BAABHS010000026">
    <property type="protein sequence ID" value="GAA4983296.1"/>
    <property type="molecule type" value="Genomic_DNA"/>
</dbReference>
<dbReference type="Proteomes" id="UP001500466">
    <property type="component" value="Unassembled WGS sequence"/>
</dbReference>
<feature type="compositionally biased region" description="Basic and acidic residues" evidence="1">
    <location>
        <begin position="77"/>
        <end position="86"/>
    </location>
</feature>
<evidence type="ECO:0000256" key="1">
    <source>
        <dbReference type="SAM" id="MobiDB-lite"/>
    </source>
</evidence>
<protein>
    <submittedName>
        <fullName evidence="2">Uncharacterized protein</fullName>
    </submittedName>
</protein>
<sequence>MLRSASASAAGRSRVGTMTLTVAVTAYLRAGCPAGAGARLVYGRTIGSSAAAVQRTGNAFTRKAHGRNPPEGPGRPDSADRADSQT</sequence>
<reference evidence="3" key="1">
    <citation type="journal article" date="2019" name="Int. J. Syst. Evol. Microbiol.">
        <title>The Global Catalogue of Microorganisms (GCM) 10K type strain sequencing project: providing services to taxonomists for standard genome sequencing and annotation.</title>
        <authorList>
            <consortium name="The Broad Institute Genomics Platform"/>
            <consortium name="The Broad Institute Genome Sequencing Center for Infectious Disease"/>
            <person name="Wu L."/>
            <person name="Ma J."/>
        </authorList>
    </citation>
    <scope>NUCLEOTIDE SEQUENCE [LARGE SCALE GENOMIC DNA]</scope>
    <source>
        <strain evidence="3">JCM 17986</strain>
    </source>
</reference>
<evidence type="ECO:0000313" key="2">
    <source>
        <dbReference type="EMBL" id="GAA4983296.1"/>
    </source>
</evidence>
<gene>
    <name evidence="2" type="ORF">GCM10023205_61330</name>
</gene>